<comment type="similarity">
    <text evidence="2">Belongs to the NASP family.</text>
</comment>
<accession>A0A4P9ZN51</accession>
<evidence type="ECO:0000256" key="5">
    <source>
        <dbReference type="ARBA" id="ARBA00023242"/>
    </source>
</evidence>
<dbReference type="Proteomes" id="UP000268162">
    <property type="component" value="Unassembled WGS sequence"/>
</dbReference>
<dbReference type="GO" id="GO:0042393">
    <property type="term" value="F:histone binding"/>
    <property type="evidence" value="ECO:0007669"/>
    <property type="project" value="TreeGrafter"/>
</dbReference>
<feature type="compositionally biased region" description="Acidic residues" evidence="6">
    <location>
        <begin position="179"/>
        <end position="193"/>
    </location>
</feature>
<protein>
    <recommendedName>
        <fullName evidence="7">Tetratricopeptide SHNi-TPR domain-containing protein</fullName>
    </recommendedName>
</protein>
<feature type="region of interest" description="Disordered" evidence="6">
    <location>
        <begin position="415"/>
        <end position="512"/>
    </location>
</feature>
<dbReference type="Gene3D" id="1.25.40.10">
    <property type="entry name" value="Tetratricopeptide repeat domain"/>
    <property type="match status" value="1"/>
</dbReference>
<dbReference type="SUPFAM" id="SSF48452">
    <property type="entry name" value="TPR-like"/>
    <property type="match status" value="1"/>
</dbReference>
<evidence type="ECO:0000259" key="7">
    <source>
        <dbReference type="Pfam" id="PF10516"/>
    </source>
</evidence>
<dbReference type="Pfam" id="PF10516">
    <property type="entry name" value="SHNi-TPR"/>
    <property type="match status" value="1"/>
</dbReference>
<keyword evidence="9" id="KW-1185">Reference proteome</keyword>
<evidence type="ECO:0000256" key="2">
    <source>
        <dbReference type="ARBA" id="ARBA00008402"/>
    </source>
</evidence>
<feature type="region of interest" description="Disordered" evidence="6">
    <location>
        <begin position="127"/>
        <end position="202"/>
    </location>
</feature>
<evidence type="ECO:0000313" key="9">
    <source>
        <dbReference type="Proteomes" id="UP000268162"/>
    </source>
</evidence>
<dbReference type="STRING" id="215637.A0A4P9ZN51"/>
<dbReference type="InterPro" id="IPR019734">
    <property type="entry name" value="TPR_rpt"/>
</dbReference>
<dbReference type="GO" id="GO:0005654">
    <property type="term" value="C:nucleoplasm"/>
    <property type="evidence" value="ECO:0007669"/>
    <property type="project" value="TreeGrafter"/>
</dbReference>
<organism evidence="8 9">
    <name type="scientific">Dimargaris cristalligena</name>
    <dbReference type="NCBI Taxonomy" id="215637"/>
    <lineage>
        <taxon>Eukaryota</taxon>
        <taxon>Fungi</taxon>
        <taxon>Fungi incertae sedis</taxon>
        <taxon>Zoopagomycota</taxon>
        <taxon>Kickxellomycotina</taxon>
        <taxon>Dimargaritomycetes</taxon>
        <taxon>Dimargaritales</taxon>
        <taxon>Dimargaritaceae</taxon>
        <taxon>Dimargaris</taxon>
    </lineage>
</organism>
<evidence type="ECO:0000313" key="8">
    <source>
        <dbReference type="EMBL" id="RKP34836.1"/>
    </source>
</evidence>
<reference evidence="9" key="1">
    <citation type="journal article" date="2018" name="Nat. Microbiol.">
        <title>Leveraging single-cell genomics to expand the fungal tree of life.</title>
        <authorList>
            <person name="Ahrendt S.R."/>
            <person name="Quandt C.A."/>
            <person name="Ciobanu D."/>
            <person name="Clum A."/>
            <person name="Salamov A."/>
            <person name="Andreopoulos B."/>
            <person name="Cheng J.F."/>
            <person name="Woyke T."/>
            <person name="Pelin A."/>
            <person name="Henrissat B."/>
            <person name="Reynolds N.K."/>
            <person name="Benny G.L."/>
            <person name="Smith M.E."/>
            <person name="James T.Y."/>
            <person name="Grigoriev I.V."/>
        </authorList>
    </citation>
    <scope>NUCLEOTIDE SEQUENCE [LARGE SCALE GENOMIC DNA]</scope>
    <source>
        <strain evidence="9">RSA 468</strain>
    </source>
</reference>
<dbReference type="GO" id="GO:0034080">
    <property type="term" value="P:CENP-A containing chromatin assembly"/>
    <property type="evidence" value="ECO:0007669"/>
    <property type="project" value="TreeGrafter"/>
</dbReference>
<feature type="compositionally biased region" description="Basic and acidic residues" evidence="6">
    <location>
        <begin position="501"/>
        <end position="512"/>
    </location>
</feature>
<dbReference type="PANTHER" id="PTHR15081">
    <property type="entry name" value="NUCLEAR AUTOANTIGENIC SPERM PROTEIN NASP -RELATED"/>
    <property type="match status" value="1"/>
</dbReference>
<name>A0A4P9ZN51_9FUNG</name>
<feature type="region of interest" description="Disordered" evidence="6">
    <location>
        <begin position="345"/>
        <end position="371"/>
    </location>
</feature>
<feature type="region of interest" description="Disordered" evidence="6">
    <location>
        <begin position="222"/>
        <end position="246"/>
    </location>
</feature>
<feature type="compositionally biased region" description="Basic and acidic residues" evidence="6">
    <location>
        <begin position="145"/>
        <end position="157"/>
    </location>
</feature>
<dbReference type="InterPro" id="IPR019544">
    <property type="entry name" value="Tetratricopeptide_SHNi-TPR_dom"/>
</dbReference>
<evidence type="ECO:0000256" key="1">
    <source>
        <dbReference type="ARBA" id="ARBA00004123"/>
    </source>
</evidence>
<comment type="subcellular location">
    <subcellularLocation>
        <location evidence="1">Nucleus</location>
    </subcellularLocation>
</comment>
<keyword evidence="5" id="KW-0539">Nucleus</keyword>
<evidence type="ECO:0000256" key="6">
    <source>
        <dbReference type="SAM" id="MobiDB-lite"/>
    </source>
</evidence>
<dbReference type="PANTHER" id="PTHR15081:SF1">
    <property type="entry name" value="NUCLEAR AUTOANTIGENIC SPERM PROTEIN"/>
    <property type="match status" value="1"/>
</dbReference>
<dbReference type="InterPro" id="IPR051730">
    <property type="entry name" value="NASP-like"/>
</dbReference>
<evidence type="ECO:0000256" key="3">
    <source>
        <dbReference type="ARBA" id="ARBA00022737"/>
    </source>
</evidence>
<dbReference type="GO" id="GO:0006335">
    <property type="term" value="P:DNA replication-dependent chromatin assembly"/>
    <property type="evidence" value="ECO:0007669"/>
    <property type="project" value="TreeGrafter"/>
</dbReference>
<keyword evidence="3" id="KW-0677">Repeat</keyword>
<sequence>MTNDPPTMETSAESSSIHDEASLAATTKATANLQLASPKRNFSFEEKVIMKHANELIQDGKKAYALDDYEDSVQSFGEASELIGGVFDETSSTEYADVMILYGQALLRNAIGQSAIMAGAQLQSALSAQPKEDESESAPTGKANFHFEGEPDFRQLDECDADASSSSNPSAKPQHPTDDGQDDGSDDENEAQGDEAGAPGDDFSMAWEVLELARLIYAKKVDPSEGDEEDGRSDPETHPVVQGKGKAMAVPYQPKPEHQRKLAEILQLLGDVSLETEFFAEAIIDYEKALAIREALPHPDPRETAACLYMIALAQEYQNKYADALVTVDKITSILERVLGSSATPGVVPQSVTVSPKSGPGASSGDSSELPELLTEVRAKREDLCAMLARQREQGKGTGGSGSSALQLLDEALRPTVTGGSGSDGAGLARPDPSAPVNDLTSLVRSKRQGQTGKGKAPEHTGPKVSAGSIHPTTATPVAKRKIDDAEDDEPTRAPSADDAVAEKRTKLNETS</sequence>
<evidence type="ECO:0000256" key="4">
    <source>
        <dbReference type="ARBA" id="ARBA00022803"/>
    </source>
</evidence>
<dbReference type="SMART" id="SM00028">
    <property type="entry name" value="TPR"/>
    <property type="match status" value="3"/>
</dbReference>
<proteinExistence type="inferred from homology"/>
<dbReference type="EMBL" id="ML003051">
    <property type="protein sequence ID" value="RKP34836.1"/>
    <property type="molecule type" value="Genomic_DNA"/>
</dbReference>
<dbReference type="InterPro" id="IPR011990">
    <property type="entry name" value="TPR-like_helical_dom_sf"/>
</dbReference>
<gene>
    <name evidence="8" type="ORF">BJ085DRAFT_38920</name>
</gene>
<keyword evidence="4" id="KW-0802">TPR repeat</keyword>
<feature type="domain" description="Tetratricopeptide SHNi-TPR" evidence="7">
    <location>
        <begin position="263"/>
        <end position="296"/>
    </location>
</feature>
<dbReference type="AlphaFoldDB" id="A0A4P9ZN51"/>